<feature type="transmembrane region" description="Helical" evidence="9">
    <location>
        <begin position="60"/>
        <end position="79"/>
    </location>
</feature>
<proteinExistence type="inferred from homology"/>
<evidence type="ECO:0000256" key="8">
    <source>
        <dbReference type="ARBA" id="ARBA00023180"/>
    </source>
</evidence>
<evidence type="ECO:0000256" key="10">
    <source>
        <dbReference type="SAM" id="MobiDB-lite"/>
    </source>
</evidence>
<feature type="region of interest" description="Disordered" evidence="10">
    <location>
        <begin position="1"/>
        <end position="45"/>
    </location>
</feature>
<evidence type="ECO:0000256" key="6">
    <source>
        <dbReference type="ARBA" id="ARBA00022989"/>
    </source>
</evidence>
<comment type="subunit">
    <text evidence="3 9">Homodimer and heterodimers.</text>
</comment>
<dbReference type="InterPro" id="IPR006702">
    <property type="entry name" value="CASP_dom"/>
</dbReference>
<keyword evidence="13" id="KW-1185">Reference proteome</keyword>
<comment type="caution">
    <text evidence="9">Lacks conserved residue(s) required for the propagation of feature annotation.</text>
</comment>
<evidence type="ECO:0000256" key="1">
    <source>
        <dbReference type="ARBA" id="ARBA00004651"/>
    </source>
</evidence>
<dbReference type="Proteomes" id="UP000825935">
    <property type="component" value="Chromosome 17"/>
</dbReference>
<evidence type="ECO:0000256" key="5">
    <source>
        <dbReference type="ARBA" id="ARBA00022692"/>
    </source>
</evidence>
<evidence type="ECO:0000256" key="3">
    <source>
        <dbReference type="ARBA" id="ARBA00011489"/>
    </source>
</evidence>
<dbReference type="OMA" id="FAFAMMS"/>
<dbReference type="NCBIfam" id="TIGR01569">
    <property type="entry name" value="A_tha_TIGR01569"/>
    <property type="match status" value="1"/>
</dbReference>
<feature type="transmembrane region" description="Helical" evidence="9">
    <location>
        <begin position="199"/>
        <end position="224"/>
    </location>
</feature>
<gene>
    <name evidence="12" type="ORF">KP509_17G030100</name>
</gene>
<evidence type="ECO:0000256" key="4">
    <source>
        <dbReference type="ARBA" id="ARBA00022475"/>
    </source>
</evidence>
<comment type="caution">
    <text evidence="12">The sequence shown here is derived from an EMBL/GenBank/DDBJ whole genome shotgun (WGS) entry which is preliminary data.</text>
</comment>
<dbReference type="PANTHER" id="PTHR33573">
    <property type="entry name" value="CASP-LIKE PROTEIN 4A4"/>
    <property type="match status" value="1"/>
</dbReference>
<evidence type="ECO:0000313" key="12">
    <source>
        <dbReference type="EMBL" id="KAH7372936.1"/>
    </source>
</evidence>
<feature type="compositionally biased region" description="Polar residues" evidence="10">
    <location>
        <begin position="1"/>
        <end position="11"/>
    </location>
</feature>
<keyword evidence="7 9" id="KW-0472">Membrane</keyword>
<organism evidence="12 13">
    <name type="scientific">Ceratopteris richardii</name>
    <name type="common">Triangle waterfern</name>
    <dbReference type="NCBI Taxonomy" id="49495"/>
    <lineage>
        <taxon>Eukaryota</taxon>
        <taxon>Viridiplantae</taxon>
        <taxon>Streptophyta</taxon>
        <taxon>Embryophyta</taxon>
        <taxon>Tracheophyta</taxon>
        <taxon>Polypodiopsida</taxon>
        <taxon>Polypodiidae</taxon>
        <taxon>Polypodiales</taxon>
        <taxon>Pteridineae</taxon>
        <taxon>Pteridaceae</taxon>
        <taxon>Parkerioideae</taxon>
        <taxon>Ceratopteris</taxon>
    </lineage>
</organism>
<dbReference type="GO" id="GO:0005886">
    <property type="term" value="C:plasma membrane"/>
    <property type="evidence" value="ECO:0007669"/>
    <property type="project" value="UniProtKB-SubCell"/>
</dbReference>
<evidence type="ECO:0000256" key="2">
    <source>
        <dbReference type="ARBA" id="ARBA00007651"/>
    </source>
</evidence>
<feature type="domain" description="Casparian strip membrane protein" evidence="11">
    <location>
        <begin position="54"/>
        <end position="209"/>
    </location>
</feature>
<keyword evidence="8" id="KW-0325">Glycoprotein</keyword>
<comment type="similarity">
    <text evidence="2 9">Belongs to the Casparian strip membrane proteins (CASP) family.</text>
</comment>
<dbReference type="OrthoDB" id="1928811at2759"/>
<dbReference type="PANTHER" id="PTHR33573:SF48">
    <property type="entry name" value="CASP-LIKE PROTEIN 3A1"/>
    <property type="match status" value="1"/>
</dbReference>
<protein>
    <recommendedName>
        <fullName evidence="9">CASP-like protein</fullName>
    </recommendedName>
</protein>
<dbReference type="Pfam" id="PF04535">
    <property type="entry name" value="CASP_dom"/>
    <property type="match status" value="1"/>
</dbReference>
<feature type="transmembrane region" description="Helical" evidence="9">
    <location>
        <begin position="105"/>
        <end position="131"/>
    </location>
</feature>
<name>A0A8T2SX08_CERRI</name>
<reference evidence="12" key="1">
    <citation type="submission" date="2021-08" db="EMBL/GenBank/DDBJ databases">
        <title>WGS assembly of Ceratopteris richardii.</title>
        <authorList>
            <person name="Marchant D.B."/>
            <person name="Chen G."/>
            <person name="Jenkins J."/>
            <person name="Shu S."/>
            <person name="Leebens-Mack J."/>
            <person name="Grimwood J."/>
            <person name="Schmutz J."/>
            <person name="Soltis P."/>
            <person name="Soltis D."/>
            <person name="Chen Z.-H."/>
        </authorList>
    </citation>
    <scope>NUCLEOTIDE SEQUENCE</scope>
    <source>
        <strain evidence="12">Whitten #5841</strain>
        <tissue evidence="12">Leaf</tissue>
    </source>
</reference>
<dbReference type="EMBL" id="CM035422">
    <property type="protein sequence ID" value="KAH7372936.1"/>
    <property type="molecule type" value="Genomic_DNA"/>
</dbReference>
<evidence type="ECO:0000256" key="7">
    <source>
        <dbReference type="ARBA" id="ARBA00023136"/>
    </source>
</evidence>
<accession>A0A8T2SX08</accession>
<evidence type="ECO:0000256" key="9">
    <source>
        <dbReference type="RuleBase" id="RU361233"/>
    </source>
</evidence>
<dbReference type="InterPro" id="IPR006459">
    <property type="entry name" value="CASP/CASPL"/>
</dbReference>
<comment type="subcellular location">
    <subcellularLocation>
        <location evidence="1 9">Cell membrane</location>
        <topology evidence="1 9">Multi-pass membrane protein</topology>
    </subcellularLocation>
</comment>
<evidence type="ECO:0000313" key="13">
    <source>
        <dbReference type="Proteomes" id="UP000825935"/>
    </source>
</evidence>
<keyword evidence="5 9" id="KW-0812">Transmembrane</keyword>
<keyword evidence="6 9" id="KW-1133">Transmembrane helix</keyword>
<keyword evidence="4 9" id="KW-1003">Cell membrane</keyword>
<evidence type="ECO:0000259" key="11">
    <source>
        <dbReference type="Pfam" id="PF04535"/>
    </source>
</evidence>
<sequence length="226" mass="24306">MQKNSGGSVSPSGAMGVEATVTHSESETKGRVGMKTQAMPPCDKRVQSGTRIGRLRILDIVLRSAVIGFAAVSLCAMFTSTQHSEVHVFGFRIGISLRWNRSKPFMFLVVVDLLVCAYALLHFVYQSVIYIRKEPLLQKRMLLQLASDQACTYMVLAAAAAAGGASRTNKSAFQTLGVESVHISGVCTVLDKFCSHATIAFTFTLLAAFASAASTALDVLFLTLSF</sequence>
<dbReference type="AlphaFoldDB" id="A0A8T2SX08"/>